<dbReference type="SUPFAM" id="SSF52283">
    <property type="entry name" value="Formate/glycerate dehydrogenase catalytic domain-like"/>
    <property type="match status" value="1"/>
</dbReference>
<dbReference type="Pfam" id="PF02826">
    <property type="entry name" value="2-Hacid_dh_C"/>
    <property type="match status" value="1"/>
</dbReference>
<comment type="catalytic activity">
    <reaction evidence="12 13">
        <text>(2R)-3-phosphoglycerate + NAD(+) = 3-phosphooxypyruvate + NADH + H(+)</text>
        <dbReference type="Rhea" id="RHEA:12641"/>
        <dbReference type="ChEBI" id="CHEBI:15378"/>
        <dbReference type="ChEBI" id="CHEBI:18110"/>
        <dbReference type="ChEBI" id="CHEBI:57540"/>
        <dbReference type="ChEBI" id="CHEBI:57945"/>
        <dbReference type="ChEBI" id="CHEBI:58272"/>
        <dbReference type="EC" id="1.1.1.95"/>
    </reaction>
</comment>
<dbReference type="Proteomes" id="UP001138500">
    <property type="component" value="Unassembled WGS sequence"/>
</dbReference>
<evidence type="ECO:0000256" key="3">
    <source>
        <dbReference type="ARBA" id="ARBA00011881"/>
    </source>
</evidence>
<dbReference type="InterPro" id="IPR006236">
    <property type="entry name" value="PGDH"/>
</dbReference>
<evidence type="ECO:0000259" key="16">
    <source>
        <dbReference type="Pfam" id="PF02826"/>
    </source>
</evidence>
<organism evidence="18 19">
    <name type="scientific">Teratosphaeria destructans</name>
    <dbReference type="NCBI Taxonomy" id="418781"/>
    <lineage>
        <taxon>Eukaryota</taxon>
        <taxon>Fungi</taxon>
        <taxon>Dikarya</taxon>
        <taxon>Ascomycota</taxon>
        <taxon>Pezizomycotina</taxon>
        <taxon>Dothideomycetes</taxon>
        <taxon>Dothideomycetidae</taxon>
        <taxon>Mycosphaerellales</taxon>
        <taxon>Teratosphaeriaceae</taxon>
        <taxon>Teratosphaeria</taxon>
    </lineage>
</organism>
<name>A0A9W7SKS6_9PEZI</name>
<dbReference type="SUPFAM" id="SSF51735">
    <property type="entry name" value="NAD(P)-binding Rossmann-fold domains"/>
    <property type="match status" value="1"/>
</dbReference>
<dbReference type="InterPro" id="IPR036291">
    <property type="entry name" value="NAD(P)-bd_dom_sf"/>
</dbReference>
<evidence type="ECO:0000259" key="15">
    <source>
        <dbReference type="Pfam" id="PF00389"/>
    </source>
</evidence>
<sequence>VGSSAASPHTTSASAASTSCEHLTVVFSCSTPPSTDRPGSGSILRMLNAKGLSELLSKNSDERLCKRWCLMTPNGTLLAYTQPANMRSLRRQTAMAAMSWQEHTPGRASEEGHASNGAKQSTQLHTLMIESEASNILIRQIRPQLLLVLEGGVPPRKRSFEPRVTAEGPDGEPLHNSMITANADSALGTSMSARADSSVNVASGGVLALHRRNIGTHNKLKVLIPEKVSPDGLRLLQASLEVHERQGLSPGELERIIGDYEALVVRSETQVNAALLAAGKKLRVVARAGVGVDNVDLQAATKLGIIVVNSPQGNINAAAEHTIALLMATARNVGTACASLKNGKWERSKLVGVEVKGKTLAIIGLGKVGLTVARAAGGLGMNLIAYDPYANPSLAASANVDIVSSMQQLFEQADFLTIHTPMIASTKGMIAAAELAKMKPTARVLNVARGGILDETALLSALEAGTIAGAGIDVFTSEPPQPGDTASKLIEHPRVVATPHLGASTVEAQENVSVDVCNQVLSILSGQLPRSAVNAPIILPEEYRTLQPFVTLLERMGSLHTQLFSPSNSAQQLRTTFELTYEGSLASANTTKPLFAALVKGLLSPVSESESLNINIVNAELVAKERGILISESKSREKIEQEGYSALVTLRARLDPRSPSASRSMQTSPAAGVLTPNTRRRKAEGQIVSGFVSNNQPYISRLGRFSTSFVPSGTLLICRNYDEPGKIGVVGGRLGKAGINIRFMSVAPIDDGNDDNSLAKLDGKLEKGDSPKLETEALMILGVDKPVDDNVRKSLIGTDGVLEASTVVL</sequence>
<evidence type="ECO:0000256" key="2">
    <source>
        <dbReference type="ARBA" id="ARBA00005854"/>
    </source>
</evidence>
<dbReference type="OrthoDB" id="16820at2759"/>
<keyword evidence="6" id="KW-0597">Phosphoprotein</keyword>
<comment type="subunit">
    <text evidence="3">Homotetramer.</text>
</comment>
<dbReference type="InterPro" id="IPR029753">
    <property type="entry name" value="D-isomer_DH_CS"/>
</dbReference>
<evidence type="ECO:0000256" key="5">
    <source>
        <dbReference type="ARBA" id="ARBA00021582"/>
    </source>
</evidence>
<dbReference type="PANTHER" id="PTHR42938">
    <property type="entry name" value="FORMATE DEHYDROGENASE 1"/>
    <property type="match status" value="1"/>
</dbReference>
<dbReference type="EMBL" id="RIBY02002300">
    <property type="protein sequence ID" value="KAH9820446.1"/>
    <property type="molecule type" value="Genomic_DNA"/>
</dbReference>
<feature type="compositionally biased region" description="Basic and acidic residues" evidence="14">
    <location>
        <begin position="104"/>
        <end position="113"/>
    </location>
</feature>
<dbReference type="InterPro" id="IPR045626">
    <property type="entry name" value="PGDH_ASB_dom"/>
</dbReference>
<evidence type="ECO:0000256" key="9">
    <source>
        <dbReference type="ARBA" id="ARBA00023002"/>
    </source>
</evidence>
<evidence type="ECO:0000256" key="11">
    <source>
        <dbReference type="ARBA" id="ARBA00023299"/>
    </source>
</evidence>
<protein>
    <recommendedName>
        <fullName evidence="5 13">D-3-phosphoglycerate dehydrogenase</fullName>
        <ecNumber evidence="4 13">1.1.1.95</ecNumber>
    </recommendedName>
</protein>
<comment type="pathway">
    <text evidence="1 13">Amino-acid biosynthesis; L-serine biosynthesis; L-serine from 3-phospho-D-glycerate: step 1/3.</text>
</comment>
<dbReference type="GO" id="GO:0004617">
    <property type="term" value="F:phosphoglycerate dehydrogenase activity"/>
    <property type="evidence" value="ECO:0007669"/>
    <property type="project" value="UniProtKB-EC"/>
</dbReference>
<dbReference type="FunFam" id="3.30.1330.90:FF:000003">
    <property type="entry name" value="D-3-phosphoglycerate dehydrogenase"/>
    <property type="match status" value="1"/>
</dbReference>
<evidence type="ECO:0000256" key="8">
    <source>
        <dbReference type="ARBA" id="ARBA00022990"/>
    </source>
</evidence>
<dbReference type="Gene3D" id="3.30.1330.90">
    <property type="entry name" value="D-3-phosphoglycerate dehydrogenase, domain 3"/>
    <property type="match status" value="1"/>
</dbReference>
<evidence type="ECO:0000313" key="18">
    <source>
        <dbReference type="EMBL" id="KAH9820446.1"/>
    </source>
</evidence>
<keyword evidence="8" id="KW-0007">Acetylation</keyword>
<dbReference type="GO" id="GO:0051287">
    <property type="term" value="F:NAD binding"/>
    <property type="evidence" value="ECO:0007669"/>
    <property type="project" value="UniProtKB-UniRule"/>
</dbReference>
<gene>
    <name evidence="18" type="ORF">Tdes44962_MAKER05140</name>
</gene>
<reference evidence="18 19" key="1">
    <citation type="journal article" date="2018" name="IMA Fungus">
        <title>IMA Genome-F 10: Nine draft genome sequences of Claviceps purpurea s.lat., including C. arundinis, C. humidiphila, and C. cf. spartinae, pseudomolecules for the pitch canker pathogen Fusarium circinatum, draft genome of Davidsoniella eucalypti, Grosmannia galeiformis, Quambalaria eucalypti, and Teratosphaeria destructans.</title>
        <authorList>
            <person name="Wingfield B.D."/>
            <person name="Liu M."/>
            <person name="Nguyen H.D."/>
            <person name="Lane F.A."/>
            <person name="Morgan S.W."/>
            <person name="De Vos L."/>
            <person name="Wilken P.M."/>
            <person name="Duong T.A."/>
            <person name="Aylward J."/>
            <person name="Coetzee M.P."/>
            <person name="Dadej K."/>
            <person name="De Beer Z.W."/>
            <person name="Findlay W."/>
            <person name="Havenga M."/>
            <person name="Kolarik M."/>
            <person name="Menzies J.G."/>
            <person name="Naidoo K."/>
            <person name="Pochopski O."/>
            <person name="Shoukouhi P."/>
            <person name="Santana Q.C."/>
            <person name="Seifert K.A."/>
            <person name="Soal N."/>
            <person name="Steenkamp E.T."/>
            <person name="Tatham C.T."/>
            <person name="van der Nest M.A."/>
            <person name="Wingfield M.J."/>
        </authorList>
    </citation>
    <scope>NUCLEOTIDE SEQUENCE [LARGE SCALE GENOMIC DNA]</scope>
    <source>
        <strain evidence="18">CMW44962</strain>
    </source>
</reference>
<accession>A0A9W7SKS6</accession>
<feature type="domain" description="D-isomer specific 2-hydroxyacid dehydrogenase NAD-binding" evidence="16">
    <location>
        <begin position="323"/>
        <end position="502"/>
    </location>
</feature>
<evidence type="ECO:0000256" key="10">
    <source>
        <dbReference type="ARBA" id="ARBA00023027"/>
    </source>
</evidence>
<evidence type="ECO:0000256" key="13">
    <source>
        <dbReference type="RuleBase" id="RU363003"/>
    </source>
</evidence>
<evidence type="ECO:0000256" key="7">
    <source>
        <dbReference type="ARBA" id="ARBA00022605"/>
    </source>
</evidence>
<feature type="region of interest" description="Disordered" evidence="14">
    <location>
        <begin position="100"/>
        <end position="119"/>
    </location>
</feature>
<dbReference type="InterPro" id="IPR045865">
    <property type="entry name" value="ACT-like_dom_sf"/>
</dbReference>
<dbReference type="PANTHER" id="PTHR42938:SF22">
    <property type="entry name" value="D-3-PHOSPHOGLYCERATE DEHYDROGENASE"/>
    <property type="match status" value="1"/>
</dbReference>
<feature type="non-terminal residue" evidence="18">
    <location>
        <position position="1"/>
    </location>
</feature>
<evidence type="ECO:0000256" key="4">
    <source>
        <dbReference type="ARBA" id="ARBA00013143"/>
    </source>
</evidence>
<dbReference type="Pfam" id="PF19304">
    <property type="entry name" value="PGDH_inter"/>
    <property type="match status" value="1"/>
</dbReference>
<dbReference type="CDD" id="cd12173">
    <property type="entry name" value="PGDH_4"/>
    <property type="match status" value="1"/>
</dbReference>
<reference evidence="18 19" key="2">
    <citation type="journal article" date="2021" name="Curr. Genet.">
        <title>Genetic response to nitrogen starvation in the aggressive Eucalyptus foliar pathogen Teratosphaeria destructans.</title>
        <authorList>
            <person name="Havenga M."/>
            <person name="Wingfield B.D."/>
            <person name="Wingfield M.J."/>
            <person name="Dreyer L.L."/>
            <person name="Roets F."/>
            <person name="Aylward J."/>
        </authorList>
    </citation>
    <scope>NUCLEOTIDE SEQUENCE [LARGE SCALE GENOMIC DNA]</scope>
    <source>
        <strain evidence="18">CMW44962</strain>
    </source>
</reference>
<evidence type="ECO:0000256" key="6">
    <source>
        <dbReference type="ARBA" id="ARBA00022553"/>
    </source>
</evidence>
<evidence type="ECO:0000256" key="1">
    <source>
        <dbReference type="ARBA" id="ARBA00005216"/>
    </source>
</evidence>
<evidence type="ECO:0000256" key="12">
    <source>
        <dbReference type="ARBA" id="ARBA00048731"/>
    </source>
</evidence>
<dbReference type="FunFam" id="3.40.50.720:FF:000021">
    <property type="entry name" value="D-3-phosphoglycerate dehydrogenase"/>
    <property type="match status" value="1"/>
</dbReference>
<evidence type="ECO:0000256" key="14">
    <source>
        <dbReference type="SAM" id="MobiDB-lite"/>
    </source>
</evidence>
<dbReference type="AlphaFoldDB" id="A0A9W7SKS6"/>
<keyword evidence="11 13" id="KW-0718">Serine biosynthesis</keyword>
<keyword evidence="7 13" id="KW-0028">Amino-acid biosynthesis</keyword>
<keyword evidence="19" id="KW-1185">Reference proteome</keyword>
<dbReference type="InterPro" id="IPR006139">
    <property type="entry name" value="D-isomer_2_OHA_DH_cat_dom"/>
</dbReference>
<dbReference type="SUPFAM" id="SSF55021">
    <property type="entry name" value="ACT-like"/>
    <property type="match status" value="1"/>
</dbReference>
<dbReference type="InterPro" id="IPR029752">
    <property type="entry name" value="D-isomer_DH_CS1"/>
</dbReference>
<evidence type="ECO:0000313" key="19">
    <source>
        <dbReference type="Proteomes" id="UP001138500"/>
    </source>
</evidence>
<feature type="domain" description="D-3-phosphoglycerate dehydrogenase ASB" evidence="17">
    <location>
        <begin position="546"/>
        <end position="653"/>
    </location>
</feature>
<dbReference type="Pfam" id="PF00389">
    <property type="entry name" value="2-Hacid_dh"/>
    <property type="match status" value="1"/>
</dbReference>
<dbReference type="NCBIfam" id="TIGR01327">
    <property type="entry name" value="PGDH"/>
    <property type="match status" value="1"/>
</dbReference>
<evidence type="ECO:0000259" key="17">
    <source>
        <dbReference type="Pfam" id="PF19304"/>
    </source>
</evidence>
<keyword evidence="10 13" id="KW-0520">NAD</keyword>
<feature type="domain" description="D-isomer specific 2-hydroxyacid dehydrogenase catalytic" evidence="15">
    <location>
        <begin position="222"/>
        <end position="534"/>
    </location>
</feature>
<comment type="caution">
    <text evidence="18">The sequence shown here is derived from an EMBL/GenBank/DDBJ whole genome shotgun (WGS) entry which is preliminary data.</text>
</comment>
<dbReference type="GO" id="GO:0006564">
    <property type="term" value="P:L-serine biosynthetic process"/>
    <property type="evidence" value="ECO:0007669"/>
    <property type="project" value="UniProtKB-KW"/>
</dbReference>
<comment type="similarity">
    <text evidence="2 13">Belongs to the D-isomer specific 2-hydroxyacid dehydrogenase family.</text>
</comment>
<dbReference type="InterPro" id="IPR029009">
    <property type="entry name" value="ASB_dom_sf"/>
</dbReference>
<dbReference type="SUPFAM" id="SSF143548">
    <property type="entry name" value="Serine metabolism enzymes domain"/>
    <property type="match status" value="1"/>
</dbReference>
<proteinExistence type="inferred from homology"/>
<keyword evidence="9 13" id="KW-0560">Oxidoreductase</keyword>
<dbReference type="Gene3D" id="3.40.50.720">
    <property type="entry name" value="NAD(P)-binding Rossmann-like Domain"/>
    <property type="match status" value="2"/>
</dbReference>
<dbReference type="PROSITE" id="PS00671">
    <property type="entry name" value="D_2_HYDROXYACID_DH_3"/>
    <property type="match status" value="1"/>
</dbReference>
<dbReference type="Gene3D" id="3.30.450.30">
    <property type="entry name" value="Dynein light chain 2a, cytoplasmic"/>
    <property type="match status" value="1"/>
</dbReference>
<dbReference type="EC" id="1.1.1.95" evidence="4 13"/>
<dbReference type="CDD" id="cd04902">
    <property type="entry name" value="ACT_3PGDH-xct"/>
    <property type="match status" value="1"/>
</dbReference>
<dbReference type="Gene3D" id="3.30.70.260">
    <property type="match status" value="1"/>
</dbReference>
<dbReference type="PROSITE" id="PS00065">
    <property type="entry name" value="D_2_HYDROXYACID_DH_1"/>
    <property type="match status" value="1"/>
</dbReference>
<dbReference type="InterPro" id="IPR006140">
    <property type="entry name" value="D-isomer_DH_NAD-bd"/>
</dbReference>